<feature type="region of interest" description="Disordered" evidence="1">
    <location>
        <begin position="285"/>
        <end position="383"/>
    </location>
</feature>
<dbReference type="GeneID" id="122131850"/>
<protein>
    <submittedName>
        <fullName evidence="3">Uncharacterized protein LOC122131850</fullName>
    </submittedName>
</protein>
<reference evidence="3" key="1">
    <citation type="submission" date="2025-08" db="UniProtKB">
        <authorList>
            <consortium name="RefSeq"/>
        </authorList>
    </citation>
    <scope>IDENTIFICATION</scope>
</reference>
<name>A0A8M1KEK0_CLUHA</name>
<feature type="compositionally biased region" description="Polar residues" evidence="1">
    <location>
        <begin position="30"/>
        <end position="54"/>
    </location>
</feature>
<gene>
    <name evidence="3" type="primary">LOC122131850</name>
</gene>
<dbReference type="AlphaFoldDB" id="A0A8M1KEK0"/>
<evidence type="ECO:0000313" key="3">
    <source>
        <dbReference type="RefSeq" id="XP_042562481.1"/>
    </source>
</evidence>
<feature type="compositionally biased region" description="Basic and acidic residues" evidence="1">
    <location>
        <begin position="307"/>
        <end position="337"/>
    </location>
</feature>
<evidence type="ECO:0000313" key="2">
    <source>
        <dbReference type="Proteomes" id="UP000515152"/>
    </source>
</evidence>
<feature type="region of interest" description="Disordered" evidence="1">
    <location>
        <begin position="76"/>
        <end position="125"/>
    </location>
</feature>
<dbReference type="RefSeq" id="XP_042562481.1">
    <property type="nucleotide sequence ID" value="XM_042706547.1"/>
</dbReference>
<accession>A0A8M1KEK0</accession>
<proteinExistence type="predicted"/>
<feature type="region of interest" description="Disordered" evidence="1">
    <location>
        <begin position="21"/>
        <end position="54"/>
    </location>
</feature>
<feature type="compositionally biased region" description="Polar residues" evidence="1">
    <location>
        <begin position="285"/>
        <end position="306"/>
    </location>
</feature>
<keyword evidence="2" id="KW-1185">Reference proteome</keyword>
<dbReference type="Proteomes" id="UP000515152">
    <property type="component" value="Unplaced"/>
</dbReference>
<organism evidence="2 3">
    <name type="scientific">Clupea harengus</name>
    <name type="common">Atlantic herring</name>
    <dbReference type="NCBI Taxonomy" id="7950"/>
    <lineage>
        <taxon>Eukaryota</taxon>
        <taxon>Metazoa</taxon>
        <taxon>Chordata</taxon>
        <taxon>Craniata</taxon>
        <taxon>Vertebrata</taxon>
        <taxon>Euteleostomi</taxon>
        <taxon>Actinopterygii</taxon>
        <taxon>Neopterygii</taxon>
        <taxon>Teleostei</taxon>
        <taxon>Clupei</taxon>
        <taxon>Clupeiformes</taxon>
        <taxon>Clupeoidei</taxon>
        <taxon>Clupeidae</taxon>
        <taxon>Clupea</taxon>
    </lineage>
</organism>
<sequence length="383" mass="42805">MLQKLRKDELSDLSSLGESQAVENALSGGDNDQQVSSRNFNAQLPATKQGNLRYSPNFIPKWERRQLFLLPHTLDTVEGPKQDSEDQELPPGKSDEQPHGKKTKPSFETSVTVSERQERTSTLEIQESMSLHEDSSHNEDMCHTQISNISLETKESSGTDESVLGNIHLQEIRKEFIPVSGENIESEAYEDVLPLSSMAESLSQSSDEMVLDPCASVQTHNTTSGYRVRKVQRSLDTSVQTKHGLVKSCSKSGEQPLKYLINYNKIIVPGVYSEDVHRRCSADVTAQDTSLKRGSTGSAGSNTSLGKESDRWKNTDDRQRNITGKLKERWREKRESNRGSGSSQEKEPLCLEPEPQSVEEAMISLTSFDEEQGPSENKTCLQR</sequence>
<evidence type="ECO:0000256" key="1">
    <source>
        <dbReference type="SAM" id="MobiDB-lite"/>
    </source>
</evidence>
<feature type="compositionally biased region" description="Polar residues" evidence="1">
    <location>
        <begin position="374"/>
        <end position="383"/>
    </location>
</feature>
<dbReference type="KEGG" id="char:122131850"/>